<protein>
    <submittedName>
        <fullName evidence="2">Pentatricopeptide repeat-containing protein 2, mitochondrial</fullName>
    </submittedName>
</protein>
<organism evidence="2">
    <name type="scientific">Neodiprion lecontei</name>
    <name type="common">Redheaded pine sawfly</name>
    <dbReference type="NCBI Taxonomy" id="441921"/>
    <lineage>
        <taxon>Eukaryota</taxon>
        <taxon>Metazoa</taxon>
        <taxon>Ecdysozoa</taxon>
        <taxon>Arthropoda</taxon>
        <taxon>Hexapoda</taxon>
        <taxon>Insecta</taxon>
        <taxon>Pterygota</taxon>
        <taxon>Neoptera</taxon>
        <taxon>Endopterygota</taxon>
        <taxon>Hymenoptera</taxon>
        <taxon>Tenthredinoidea</taxon>
        <taxon>Diprionidae</taxon>
        <taxon>Diprioninae</taxon>
        <taxon>Neodiprion</taxon>
    </lineage>
</organism>
<sequence>MARNFQSLLRTTLNVFNKSITQNICVSGTRTLYAATVLGLDSYQKQRENVEQQFLSMSDKFREKMVSFVDGESKNMVFTEDLKNMLHLANDNPTDLELLSKMLIKFNKQNKELRFGSFVFGPVVMRTYYYLDKTDEALAAFNNPELEGFFNQVVSCQILMDLLYNHGRYAEIRQVFDTIESKNILGTSFPKDVIVLVFAACYKENSTESFEYALNCYQKLKMRGNHLVRRAATFFAGLALKQGRPEITAEVMFNEKQFNYVSVRLLKVAALSDLDRLDDVLPILRNSLSNDRISQIKHLYPIEVLDKVEKAIERAQLDKNDPMVTVVRQLKSNDHIEPKTLDDVLCMTIIGRIKDQGQYKTPANFRTRAYNPSERTRRPYNEYQRTGLKDLV</sequence>
<dbReference type="GeneID" id="107225122"/>
<dbReference type="PANTHER" id="PTHR14700">
    <property type="entry name" value="PENTATRICOPEPTIDE REPEAT-CONTAINING PROTEIN 2, MITOCHONDRIAL"/>
    <property type="match status" value="1"/>
</dbReference>
<gene>
    <name evidence="2" type="primary">LOC107225122</name>
</gene>
<dbReference type="InterPro" id="IPR034629">
    <property type="entry name" value="PTCD2"/>
</dbReference>
<dbReference type="InParanoid" id="A0A6J0C3H0"/>
<dbReference type="KEGG" id="nlo:107225122"/>
<evidence type="ECO:0000313" key="1">
    <source>
        <dbReference type="Proteomes" id="UP000829291"/>
    </source>
</evidence>
<dbReference type="GO" id="GO:0050684">
    <property type="term" value="P:regulation of mRNA processing"/>
    <property type="evidence" value="ECO:0007669"/>
    <property type="project" value="InterPro"/>
</dbReference>
<evidence type="ECO:0000313" key="2">
    <source>
        <dbReference type="RefSeq" id="XP_015520949.1"/>
    </source>
</evidence>
<dbReference type="RefSeq" id="XP_015520949.1">
    <property type="nucleotide sequence ID" value="XM_015665463.2"/>
</dbReference>
<proteinExistence type="predicted"/>
<dbReference type="Proteomes" id="UP000829291">
    <property type="component" value="Chromosome 5"/>
</dbReference>
<dbReference type="GO" id="GO:0003723">
    <property type="term" value="F:RNA binding"/>
    <property type="evidence" value="ECO:0007669"/>
    <property type="project" value="TreeGrafter"/>
</dbReference>
<dbReference type="GO" id="GO:0007005">
    <property type="term" value="P:mitochondrion organization"/>
    <property type="evidence" value="ECO:0007669"/>
    <property type="project" value="TreeGrafter"/>
</dbReference>
<dbReference type="AlphaFoldDB" id="A0A6J0C3H0"/>
<reference evidence="2" key="1">
    <citation type="submission" date="2025-08" db="UniProtKB">
        <authorList>
            <consortium name="RefSeq"/>
        </authorList>
    </citation>
    <scope>IDENTIFICATION</scope>
    <source>
        <tissue evidence="2">Thorax and Abdomen</tissue>
    </source>
</reference>
<dbReference type="GO" id="GO:0005739">
    <property type="term" value="C:mitochondrion"/>
    <property type="evidence" value="ECO:0007669"/>
    <property type="project" value="InterPro"/>
</dbReference>
<accession>A0A6J0C3H0</accession>
<dbReference type="PANTHER" id="PTHR14700:SF0">
    <property type="entry name" value="PENTATRICOPEPTIDE REPEAT-CONTAINING PROTEIN 2, MITOCHONDRIAL"/>
    <property type="match status" value="1"/>
</dbReference>
<keyword evidence="1" id="KW-1185">Reference proteome</keyword>
<dbReference type="OrthoDB" id="6073372at2759"/>
<name>A0A6J0C3H0_NEOLC</name>